<evidence type="ECO:0000313" key="1">
    <source>
        <dbReference type="EMBL" id="KZO92700.1"/>
    </source>
</evidence>
<sequence length="350" mass="39410">MLTESAADVLPVDFNASNYFLRTLPIRAAECENEKHRPANEWKKALGNLPSTLRQESEAFFNNLLDRPWRREVVSDLLWRPLAEGKHLKTGVRYKQLKYALGDLLDWAAQGDELEHLYARHMEDKPVSGLSRAFNIPLDYFCHRAQVSDSATRSGRKYVRAVNGFADNITTMLDAVRVLTTGVVEMPPKGISAGGLHIAWMRKLELQSAGLAAFANLFHAAACLRALSEMMWEDNGMPLLPDYLQKFGSPANALRPLILCTFFGPSAILIHTPMHKDNFPVHLAAQKHQENGWNIPWSILDSDTFGGRATGQFIVRIIIQLAFNQDLEETTFLAHAAADWFRDWTVNPSL</sequence>
<keyword evidence="2" id="KW-1185">Reference proteome</keyword>
<dbReference type="EMBL" id="KV417308">
    <property type="protein sequence ID" value="KZO92700.1"/>
    <property type="molecule type" value="Genomic_DNA"/>
</dbReference>
<organism evidence="1 2">
    <name type="scientific">Calocera viscosa (strain TUFC12733)</name>
    <dbReference type="NCBI Taxonomy" id="1330018"/>
    <lineage>
        <taxon>Eukaryota</taxon>
        <taxon>Fungi</taxon>
        <taxon>Dikarya</taxon>
        <taxon>Basidiomycota</taxon>
        <taxon>Agaricomycotina</taxon>
        <taxon>Dacrymycetes</taxon>
        <taxon>Dacrymycetales</taxon>
        <taxon>Dacrymycetaceae</taxon>
        <taxon>Calocera</taxon>
    </lineage>
</organism>
<name>A0A167IJ92_CALVF</name>
<gene>
    <name evidence="1" type="ORF">CALVIDRAFT_567185</name>
</gene>
<proteinExistence type="predicted"/>
<dbReference type="AlphaFoldDB" id="A0A167IJ92"/>
<protein>
    <submittedName>
        <fullName evidence="1">Uncharacterized protein</fullName>
    </submittedName>
</protein>
<reference evidence="1 2" key="1">
    <citation type="journal article" date="2016" name="Mol. Biol. Evol.">
        <title>Comparative Genomics of Early-Diverging Mushroom-Forming Fungi Provides Insights into the Origins of Lignocellulose Decay Capabilities.</title>
        <authorList>
            <person name="Nagy L.G."/>
            <person name="Riley R."/>
            <person name="Tritt A."/>
            <person name="Adam C."/>
            <person name="Daum C."/>
            <person name="Floudas D."/>
            <person name="Sun H."/>
            <person name="Yadav J.S."/>
            <person name="Pangilinan J."/>
            <person name="Larsson K.H."/>
            <person name="Matsuura K."/>
            <person name="Barry K."/>
            <person name="Labutti K."/>
            <person name="Kuo R."/>
            <person name="Ohm R.A."/>
            <person name="Bhattacharya S.S."/>
            <person name="Shirouzu T."/>
            <person name="Yoshinaga Y."/>
            <person name="Martin F.M."/>
            <person name="Grigoriev I.V."/>
            <person name="Hibbett D.S."/>
        </authorList>
    </citation>
    <scope>NUCLEOTIDE SEQUENCE [LARGE SCALE GENOMIC DNA]</scope>
    <source>
        <strain evidence="1 2">TUFC12733</strain>
    </source>
</reference>
<accession>A0A167IJ92</accession>
<dbReference type="Proteomes" id="UP000076738">
    <property type="component" value="Unassembled WGS sequence"/>
</dbReference>
<evidence type="ECO:0000313" key="2">
    <source>
        <dbReference type="Proteomes" id="UP000076738"/>
    </source>
</evidence>